<dbReference type="AlphaFoldDB" id="A0A158QK32"/>
<dbReference type="GO" id="GO:0097621">
    <property type="term" value="F:monoamine oxidase activity"/>
    <property type="evidence" value="ECO:0007669"/>
    <property type="project" value="UniProtKB-EC"/>
</dbReference>
<dbReference type="GO" id="GO:0005741">
    <property type="term" value="C:mitochondrial outer membrane"/>
    <property type="evidence" value="ECO:0007669"/>
    <property type="project" value="UniProtKB-SubCell"/>
</dbReference>
<protein>
    <recommendedName>
        <fullName evidence="3">monoamine oxidase</fullName>
        <ecNumber evidence="3">1.4.3.4</ecNumber>
    </recommendedName>
</protein>
<feature type="region of interest" description="Disordered" evidence="5">
    <location>
        <begin position="662"/>
        <end position="684"/>
    </location>
</feature>
<reference evidence="7 8" key="2">
    <citation type="submission" date="2018-11" db="EMBL/GenBank/DDBJ databases">
        <authorList>
            <consortium name="Pathogen Informatics"/>
        </authorList>
    </citation>
    <scope>NUCLEOTIDE SEQUENCE [LARGE SCALE GENOMIC DNA]</scope>
    <source>
        <strain evidence="7 8">MHpl1</strain>
    </source>
</reference>
<sequence>MTALSDSVAVSGAAAIRPTMRSDCLQCLLEEYDVIIVGAGLTGLSAAREIARAVPGARVKVLEARDQVGGRLRARSMKTDEGEAWLDTGSQFISPAATALSSLADELGLPLFPQTNCGVRTLDIRAKRLAQSDPLTNHESFADVLNSTELPRWASTNVHDYLVNSGHPRYTMDTANRLLQTLFDSPDKSVSILHLLLATASENATVADLLSRYGHGQALLMQGGLNRLTRAMAENMDVELNQTVTSVDEGDSGVTVNTPNKTYKAQQVIVTTPPVVTSSIQFTPPLQPQYAKFIESYRPTGRARYFTMTFASPFWRGKGKNGQTAQEKEDLALGYSERRSICNAPEYRIARRYRFKDLETLTLEIIHTNPQGPLVWLTTFDVGKPTMCAGHGANGVLWGIAHFARDMAPDSRRSAYADIITQSLGSNGLQPLAISEEEFSTDPLSRGSIAVLPPHIDTAFLRFLQGVNNHGERISFASAEYSNVSMGLMDGAILSGKTAGFMVAHADREDNEIANLVRLSDDVAKTTHSTLEVTVESKRLSNSSHTKAFVYNTSTQYPPTHPIEVTTFKHFSFGNAEDDNDEEVVSDNVIQNDEATKESVGVETATKGSSFVYHTSSLNPFVETPETTTYKHFSFGNGDPVEPFVFPPSDQREEFTGTIPTTTTTARSTFTPTDPHRSTTPFQYHTSTINTPVEAVEETPIKHFSNGNLDNELPTPNNGNAKPTSKEDVIKSLQELLDEAPSQSSLQLARKLTGILQNLLLLMSEEHER</sequence>
<keyword evidence="8" id="KW-1185">Reference proteome</keyword>
<dbReference type="Proteomes" id="UP000268014">
    <property type="component" value="Unassembled WGS sequence"/>
</dbReference>
<evidence type="ECO:0000256" key="1">
    <source>
        <dbReference type="ARBA" id="ARBA00004362"/>
    </source>
</evidence>
<gene>
    <name evidence="7" type="ORF">HPLM_LOCUS3854</name>
</gene>
<dbReference type="SUPFAM" id="SSF51905">
    <property type="entry name" value="FAD/NAD(P)-binding domain"/>
    <property type="match status" value="1"/>
</dbReference>
<name>A0A158QK32_HAEPC</name>
<proteinExistence type="inferred from homology"/>
<dbReference type="InterPro" id="IPR002937">
    <property type="entry name" value="Amino_oxidase"/>
</dbReference>
<dbReference type="EMBL" id="UZAF01016153">
    <property type="protein sequence ID" value="VDO21841.1"/>
    <property type="molecule type" value="Genomic_DNA"/>
</dbReference>
<dbReference type="EC" id="1.4.3.4" evidence="3"/>
<evidence type="ECO:0000256" key="2">
    <source>
        <dbReference type="ARBA" id="ARBA00005995"/>
    </source>
</evidence>
<evidence type="ECO:0000259" key="6">
    <source>
        <dbReference type="Pfam" id="PF01593"/>
    </source>
</evidence>
<evidence type="ECO:0000256" key="5">
    <source>
        <dbReference type="SAM" id="MobiDB-lite"/>
    </source>
</evidence>
<dbReference type="PANTHER" id="PTHR43563:SF18">
    <property type="entry name" value="AMINE OXIDASE DOMAIN-CONTAINING PROTEIN"/>
    <property type="match status" value="1"/>
</dbReference>
<comment type="similarity">
    <text evidence="2">Belongs to the flavin monoamine oxidase family.</text>
</comment>
<dbReference type="Pfam" id="PF01593">
    <property type="entry name" value="Amino_oxidase"/>
    <property type="match status" value="1"/>
</dbReference>
<organism evidence="9">
    <name type="scientific">Haemonchus placei</name>
    <name type="common">Barber's pole worm</name>
    <dbReference type="NCBI Taxonomy" id="6290"/>
    <lineage>
        <taxon>Eukaryota</taxon>
        <taxon>Metazoa</taxon>
        <taxon>Ecdysozoa</taxon>
        <taxon>Nematoda</taxon>
        <taxon>Chromadorea</taxon>
        <taxon>Rhabditida</taxon>
        <taxon>Rhabditina</taxon>
        <taxon>Rhabditomorpha</taxon>
        <taxon>Strongyloidea</taxon>
        <taxon>Trichostrongylidae</taxon>
        <taxon>Haemonchus</taxon>
    </lineage>
</organism>
<dbReference type="InterPro" id="IPR036188">
    <property type="entry name" value="FAD/NAD-bd_sf"/>
</dbReference>
<dbReference type="PANTHER" id="PTHR43563">
    <property type="entry name" value="AMINE OXIDASE"/>
    <property type="match status" value="1"/>
</dbReference>
<evidence type="ECO:0000256" key="3">
    <source>
        <dbReference type="ARBA" id="ARBA00012804"/>
    </source>
</evidence>
<comment type="subcellular location">
    <subcellularLocation>
        <location evidence="1">Mitochondrion outer membrane</location>
        <topology evidence="1">Single-pass type IV membrane protein</topology>
        <orientation evidence="1">Cytoplasmic side</orientation>
    </subcellularLocation>
</comment>
<dbReference type="InterPro" id="IPR050703">
    <property type="entry name" value="Flavin_MAO"/>
</dbReference>
<feature type="region of interest" description="Disordered" evidence="5">
    <location>
        <begin position="705"/>
        <end position="725"/>
    </location>
</feature>
<evidence type="ECO:0000313" key="8">
    <source>
        <dbReference type="Proteomes" id="UP000268014"/>
    </source>
</evidence>
<feature type="compositionally biased region" description="Low complexity" evidence="5">
    <location>
        <begin position="662"/>
        <end position="673"/>
    </location>
</feature>
<evidence type="ECO:0000256" key="4">
    <source>
        <dbReference type="ARBA" id="ARBA00048448"/>
    </source>
</evidence>
<dbReference type="Gene3D" id="3.50.50.60">
    <property type="entry name" value="FAD/NAD(P)-binding domain"/>
    <property type="match status" value="2"/>
</dbReference>
<evidence type="ECO:0000313" key="7">
    <source>
        <dbReference type="EMBL" id="VDO21841.1"/>
    </source>
</evidence>
<dbReference type="STRING" id="6290.A0A158QK32"/>
<dbReference type="OrthoDB" id="7777654at2759"/>
<accession>A0A158QK32</accession>
<dbReference type="OMA" id="TGHAYYF"/>
<feature type="compositionally biased region" description="Polar residues" evidence="5">
    <location>
        <begin position="705"/>
        <end position="723"/>
    </location>
</feature>
<evidence type="ECO:0000313" key="9">
    <source>
        <dbReference type="WBParaSite" id="HPLM_0000386201-mRNA-1"/>
    </source>
</evidence>
<reference evidence="9" key="1">
    <citation type="submission" date="2016-04" db="UniProtKB">
        <authorList>
            <consortium name="WormBaseParasite"/>
        </authorList>
    </citation>
    <scope>IDENTIFICATION</scope>
</reference>
<feature type="domain" description="Amine oxidase" evidence="6">
    <location>
        <begin position="41"/>
        <end position="499"/>
    </location>
</feature>
<dbReference type="WBParaSite" id="HPLM_0000386201-mRNA-1">
    <property type="protein sequence ID" value="HPLM_0000386201-mRNA-1"/>
    <property type="gene ID" value="HPLM_0000386201"/>
</dbReference>
<comment type="catalytic activity">
    <reaction evidence="4">
        <text>a secondary aliphatic amine + O2 + H2O = a primary amine + an aldehyde + H2O2</text>
        <dbReference type="Rhea" id="RHEA:26414"/>
        <dbReference type="ChEBI" id="CHEBI:15377"/>
        <dbReference type="ChEBI" id="CHEBI:15379"/>
        <dbReference type="ChEBI" id="CHEBI:16240"/>
        <dbReference type="ChEBI" id="CHEBI:17478"/>
        <dbReference type="ChEBI" id="CHEBI:58855"/>
        <dbReference type="ChEBI" id="CHEBI:65296"/>
        <dbReference type="EC" id="1.4.3.4"/>
    </reaction>
</comment>